<protein>
    <submittedName>
        <fullName evidence="2">Uncharacterized protein</fullName>
    </submittedName>
</protein>
<proteinExistence type="predicted"/>
<comment type="caution">
    <text evidence="2">The sequence shown here is derived from an EMBL/GenBank/DDBJ whole genome shotgun (WGS) entry which is preliminary data.</text>
</comment>
<dbReference type="RefSeq" id="WP_064034430.1">
    <property type="nucleotide sequence ID" value="NZ_JBLQZW010000019.1"/>
</dbReference>
<name>A0A625Q8S4_SALER</name>
<dbReference type="EMBL" id="AAILHG010000088">
    <property type="protein sequence ID" value="ECF4713187.1"/>
    <property type="molecule type" value="Genomic_DNA"/>
</dbReference>
<reference evidence="1" key="1">
    <citation type="submission" date="2019-06" db="EMBL/GenBank/DDBJ databases">
        <authorList>
            <consortium name="NARMS: The National Antimicrobial Resistance Monitoring System"/>
        </authorList>
    </citation>
    <scope>NUCLEOTIDE SEQUENCE</scope>
    <source>
        <strain evidence="1">FSIS11922028</strain>
    </source>
</reference>
<dbReference type="InterPro" id="IPR025586">
    <property type="entry name" value="PcfJ"/>
</dbReference>
<accession>A0A625Q8S4</accession>
<evidence type="ECO:0000313" key="1">
    <source>
        <dbReference type="EMBL" id="ECF4713187.1"/>
    </source>
</evidence>
<dbReference type="AlphaFoldDB" id="A0A625Q8S4"/>
<gene>
    <name evidence="2" type="ORF">F8700_09115</name>
    <name evidence="1" type="ORF">FK359_23795</name>
</gene>
<dbReference type="Pfam" id="PF14284">
    <property type="entry name" value="PcfJ"/>
    <property type="match status" value="1"/>
</dbReference>
<dbReference type="EMBL" id="AALIPE010000002">
    <property type="protein sequence ID" value="EDA0036104.1"/>
    <property type="molecule type" value="Genomic_DNA"/>
</dbReference>
<reference evidence="2" key="2">
    <citation type="submission" date="2019-10" db="EMBL/GenBank/DDBJ databases">
        <authorList>
            <consortium name="PulseNet: The National Subtyping Network for Foodborne Disease Surveillance"/>
            <person name="Tarr C.L."/>
            <person name="Trees E."/>
            <person name="Katz L.S."/>
            <person name="Carleton-Romer H.A."/>
            <person name="Stroika S."/>
            <person name="Kucerova Z."/>
            <person name="Roache K.F."/>
            <person name="Sabol A.L."/>
            <person name="Besser J."/>
            <person name="Gerner-Smidt P."/>
        </authorList>
    </citation>
    <scope>NUCLEOTIDE SEQUENCE</scope>
    <source>
        <strain evidence="2">PNUSAS104545</strain>
    </source>
</reference>
<sequence>MKVYPLKNKMVISFSSSVHMAIIVYIQDGLVLSDIIHENNVQSGEIDFGIPLFDASETSEKIVDHLLTLIGDTKNLHIDLLRRYYDAQLELYNSVISSKFLNELFIDCPNLAWGIVLDNYYGVNFHTVEYLARIKRKRLISILAGTAAEEKIVNILKKTSLLNGRKDEFLWLSRCLSSDAIIEAYKHKKNISIQELYLAYSYPIFCGANLLESLCEEKKDTLQDYKYGMISLEKLVRDSIRIGENIGIKSAKTMVMNCNSREDVKNLHDKWSLRLRNSTTYLEKDIFLDEPSIQVIDGIEYINSINKLIKEGKEMKHCLASYKEKVINGESYIYKVLTRWGERVTVELALSNGIYLLKQAKGICNSQPSDLALNYIHTWLENENKYLKEALELYAGDFKRAMSA</sequence>
<organism evidence="2">
    <name type="scientific">Salmonella enterica</name>
    <name type="common">Salmonella choleraesuis</name>
    <dbReference type="NCBI Taxonomy" id="28901"/>
    <lineage>
        <taxon>Bacteria</taxon>
        <taxon>Pseudomonadati</taxon>
        <taxon>Pseudomonadota</taxon>
        <taxon>Gammaproteobacteria</taxon>
        <taxon>Enterobacterales</taxon>
        <taxon>Enterobacteriaceae</taxon>
        <taxon>Salmonella</taxon>
    </lineage>
</organism>
<evidence type="ECO:0000313" key="2">
    <source>
        <dbReference type="EMBL" id="EDA0036104.1"/>
    </source>
</evidence>